<feature type="signal peptide" evidence="1">
    <location>
        <begin position="1"/>
        <end position="26"/>
    </location>
</feature>
<keyword evidence="1" id="KW-0732">Signal</keyword>
<name>A0AAU7CHG0_9BACT</name>
<accession>A0AAU7CHG0</accession>
<organism evidence="2">
    <name type="scientific">Singulisphaera sp. Ch08</name>
    <dbReference type="NCBI Taxonomy" id="3120278"/>
    <lineage>
        <taxon>Bacteria</taxon>
        <taxon>Pseudomonadati</taxon>
        <taxon>Planctomycetota</taxon>
        <taxon>Planctomycetia</taxon>
        <taxon>Isosphaerales</taxon>
        <taxon>Isosphaeraceae</taxon>
        <taxon>Singulisphaera</taxon>
    </lineage>
</organism>
<gene>
    <name evidence="2" type="ORF">V5E97_01130</name>
</gene>
<dbReference type="AlphaFoldDB" id="A0AAU7CHG0"/>
<dbReference type="RefSeq" id="WP_406697436.1">
    <property type="nucleotide sequence ID" value="NZ_CP155447.1"/>
</dbReference>
<evidence type="ECO:0000313" key="2">
    <source>
        <dbReference type="EMBL" id="XBH04645.1"/>
    </source>
</evidence>
<sequence>MKIPLQSCLAVFSMLAAMTLDSTAVAQTIAEKPAVEAFKIESNLRAGVAKVDVTPPPDTKVAGHVRETQGVRDPIRAAVLLLDDGRTKAAIVSFDFLCAWDELVREIRNSVSKATGTPQENILVATSHNHSGPAWSQDSPYCQQVIEKVASAASRAAKEMRPVSIGYGEGEIDFNINRRKVIDGRAVVRLNPDGPNDRRVKVLRFDDGRGLAPMAVMMHAVCHPCVFTWGDKYSAPHPGGYPKMSADFPGEAQRFVEMVYGEPTQTLFLQGCAGNIRPNLPGFPYRCGDEADIRWIGRDLGCEVVRAADHAAIREEMAKRPRVYPIKVASTVVELPGKKKPVRSEFQALRVGPFLFLTIPGEPFVEYGFQIEKAIADRAVPIVVGYANGNIHYVCTAQAYKEGGYEPNMTQLAPEAEPIIVKQLGMLADRVLGDVFESFAPTLPVDAKHYTPSIPAGATPKK</sequence>
<feature type="chain" id="PRO_5043705825" description="Neutral/alkaline non-lysosomal ceramidase N-terminal domain-containing protein" evidence="1">
    <location>
        <begin position="27"/>
        <end position="462"/>
    </location>
</feature>
<dbReference type="EMBL" id="CP155447">
    <property type="protein sequence ID" value="XBH04645.1"/>
    <property type="molecule type" value="Genomic_DNA"/>
</dbReference>
<proteinExistence type="predicted"/>
<evidence type="ECO:0000256" key="1">
    <source>
        <dbReference type="SAM" id="SignalP"/>
    </source>
</evidence>
<evidence type="ECO:0008006" key="3">
    <source>
        <dbReference type="Google" id="ProtNLM"/>
    </source>
</evidence>
<protein>
    <recommendedName>
        <fullName evidence="3">Neutral/alkaline non-lysosomal ceramidase N-terminal domain-containing protein</fullName>
    </recommendedName>
</protein>
<reference evidence="2" key="1">
    <citation type="submission" date="2024-05" db="EMBL/GenBank/DDBJ databases">
        <title>Planctomycetes of the genus Singulisphaera possess chitinolytic capabilities.</title>
        <authorList>
            <person name="Ivanova A."/>
        </authorList>
    </citation>
    <scope>NUCLEOTIDE SEQUENCE</scope>
    <source>
        <strain evidence="2">Ch08T</strain>
    </source>
</reference>